<dbReference type="Pfam" id="PF13489">
    <property type="entry name" value="Methyltransf_23"/>
    <property type="match status" value="1"/>
</dbReference>
<dbReference type="CDD" id="cd02440">
    <property type="entry name" value="AdoMet_MTases"/>
    <property type="match status" value="1"/>
</dbReference>
<reference evidence="1 2" key="1">
    <citation type="submission" date="2019-06" db="EMBL/GenBank/DDBJ databases">
        <title>Flavobacteriaceae Paucihalobacterium erythroidium CWB-1, complete genome.</title>
        <authorList>
            <person name="Wu S."/>
        </authorList>
    </citation>
    <scope>NUCLEOTIDE SEQUENCE [LARGE SCALE GENOMIC DNA]</scope>
    <source>
        <strain evidence="1 2">CWB-1</strain>
    </source>
</reference>
<evidence type="ECO:0000313" key="1">
    <source>
        <dbReference type="EMBL" id="TPV35538.1"/>
    </source>
</evidence>
<comment type="caution">
    <text evidence="1">The sequence shown here is derived from an EMBL/GenBank/DDBJ whole genome shotgun (WGS) entry which is preliminary data.</text>
</comment>
<organism evidence="1 2">
    <name type="scientific">Paucihalobacter ruber</name>
    <dbReference type="NCBI Taxonomy" id="2567861"/>
    <lineage>
        <taxon>Bacteria</taxon>
        <taxon>Pseudomonadati</taxon>
        <taxon>Bacteroidota</taxon>
        <taxon>Flavobacteriia</taxon>
        <taxon>Flavobacteriales</taxon>
        <taxon>Flavobacteriaceae</taxon>
        <taxon>Paucihalobacter</taxon>
    </lineage>
</organism>
<evidence type="ECO:0000313" key="2">
    <source>
        <dbReference type="Proteomes" id="UP000317332"/>
    </source>
</evidence>
<dbReference type="InterPro" id="IPR029063">
    <property type="entry name" value="SAM-dependent_MTases_sf"/>
</dbReference>
<dbReference type="OrthoDB" id="1143568at2"/>
<sequence>MKDLFGKALLDYQTGNFTVNLITATNISDEDELPLSYLFRNFEEMPKLEQKALELSKGKILDVGCGAGNHSLYLQNKGLQVCAIDISPGAVEVCKMRGVKRVALKSVLNETETFDTILLLMNGTGIFQELKQTQTYLKHLNSLLNDNGQILVDSSDIKYMYEDDDGGFWMDLNAEYYGELDYFLSYKGETEKTMKWLYLDFETLSQECKKAGLFCEKIVDGEHFDYLARLIPAKAGI</sequence>
<dbReference type="GO" id="GO:0032259">
    <property type="term" value="P:methylation"/>
    <property type="evidence" value="ECO:0007669"/>
    <property type="project" value="UniProtKB-KW"/>
</dbReference>
<dbReference type="RefSeq" id="WP_140988548.1">
    <property type="nucleotide sequence ID" value="NZ_VHIQ01000001.1"/>
</dbReference>
<dbReference type="AlphaFoldDB" id="A0A506PPN2"/>
<proteinExistence type="predicted"/>
<dbReference type="Gene3D" id="3.40.50.150">
    <property type="entry name" value="Vaccinia Virus protein VP39"/>
    <property type="match status" value="1"/>
</dbReference>
<dbReference type="EMBL" id="VHIQ01000001">
    <property type="protein sequence ID" value="TPV35538.1"/>
    <property type="molecule type" value="Genomic_DNA"/>
</dbReference>
<dbReference type="Proteomes" id="UP000317332">
    <property type="component" value="Unassembled WGS sequence"/>
</dbReference>
<accession>A0A506PPN2</accession>
<keyword evidence="1" id="KW-0489">Methyltransferase</keyword>
<name>A0A506PPN2_9FLAO</name>
<dbReference type="SUPFAM" id="SSF53335">
    <property type="entry name" value="S-adenosyl-L-methionine-dependent methyltransferases"/>
    <property type="match status" value="1"/>
</dbReference>
<protein>
    <submittedName>
        <fullName evidence="1">Class I SAM-dependent methyltransferase</fullName>
    </submittedName>
</protein>
<gene>
    <name evidence="1" type="ORF">FJ651_01095</name>
</gene>
<dbReference type="GO" id="GO:0008168">
    <property type="term" value="F:methyltransferase activity"/>
    <property type="evidence" value="ECO:0007669"/>
    <property type="project" value="UniProtKB-KW"/>
</dbReference>
<keyword evidence="1" id="KW-0808">Transferase</keyword>
<keyword evidence="2" id="KW-1185">Reference proteome</keyword>